<reference evidence="8 9" key="1">
    <citation type="journal article" date="2015" name="Int. J. Syst. Evol. Microbiol.">
        <title>M ethanocaldococcus bathoardescens sp. nov., a hyperthermophilic methanogen isolated from a volcanically active deep-sea hydrothermal vent.</title>
        <authorList>
            <person name="Stewart L.C."/>
            <person name="Jung J.H."/>
            <person name="Kim Y.T."/>
            <person name="Kwon S.W."/>
            <person name="Park C.S."/>
            <person name="Holden J.F."/>
        </authorList>
    </citation>
    <scope>NUCLEOTIDE SEQUENCE [LARGE SCALE GENOMIC DNA]</scope>
    <source>
        <strain evidence="8 9">JH146</strain>
    </source>
</reference>
<proteinExistence type="predicted"/>
<dbReference type="GeneID" id="24891772"/>
<organism evidence="8 9">
    <name type="scientific">Methanocaldococcus bathoardescens</name>
    <dbReference type="NCBI Taxonomy" id="1301915"/>
    <lineage>
        <taxon>Archaea</taxon>
        <taxon>Methanobacteriati</taxon>
        <taxon>Methanobacteriota</taxon>
        <taxon>Methanomada group</taxon>
        <taxon>Methanococci</taxon>
        <taxon>Methanococcales</taxon>
        <taxon>Methanocaldococcaceae</taxon>
        <taxon>Methanocaldococcus</taxon>
    </lineage>
</organism>
<dbReference type="Pfam" id="PF21349">
    <property type="entry name" value="RUBY_RBDX"/>
    <property type="match status" value="1"/>
</dbReference>
<dbReference type="PANTHER" id="PTHR43865:SF1">
    <property type="entry name" value="RUBRERYTHRIN-RELATED"/>
    <property type="match status" value="1"/>
</dbReference>
<dbReference type="RefSeq" id="WP_048202130.1">
    <property type="nucleotide sequence ID" value="NZ_CP009149.1"/>
</dbReference>
<keyword evidence="4" id="KW-0249">Electron transport</keyword>
<dbReference type="CDD" id="cd00729">
    <property type="entry name" value="rubredoxin_SM"/>
    <property type="match status" value="1"/>
</dbReference>
<dbReference type="InterPro" id="IPR052364">
    <property type="entry name" value="Rubrerythrin"/>
</dbReference>
<feature type="domain" description="Rubredoxin-like" evidence="6">
    <location>
        <begin position="157"/>
        <end position="191"/>
    </location>
</feature>
<evidence type="ECO:0000256" key="5">
    <source>
        <dbReference type="ARBA" id="ARBA00023004"/>
    </source>
</evidence>
<dbReference type="Pfam" id="PF02915">
    <property type="entry name" value="Rubrerythrin"/>
    <property type="match status" value="1"/>
</dbReference>
<dbReference type="Gene3D" id="1.20.1260.10">
    <property type="match status" value="1"/>
</dbReference>
<dbReference type="HOGENOM" id="CLU_095256_0_0_2"/>
<sequence>MKETIVNLIKAYIGESLARNRYTCYAKIAKQEGYEQIAEIFLLTAENEREHAKWLYYLITELKKKYNIDENSIKVDDVEVPIVLGNTAENLKASIEGEHFEHTEMYPKFAEIAEKEGLKDIADRLRAIAVAEKHHEERFKKLLKEVENGTVFKKNEPIEWVCRKCGYVHVGEEPPEECPSCSHPKKYFEVKCEKY</sequence>
<evidence type="ECO:0000256" key="2">
    <source>
        <dbReference type="ARBA" id="ARBA00022448"/>
    </source>
</evidence>
<dbReference type="EMBL" id="CP009149">
    <property type="protein sequence ID" value="AIJ06003.1"/>
    <property type="molecule type" value="Genomic_DNA"/>
</dbReference>
<dbReference type="PROSITE" id="PS50905">
    <property type="entry name" value="FERRITIN_LIKE"/>
    <property type="match status" value="1"/>
</dbReference>
<dbReference type="InterPro" id="IPR003251">
    <property type="entry name" value="Rr_diiron-bd_dom"/>
</dbReference>
<evidence type="ECO:0000259" key="6">
    <source>
        <dbReference type="PROSITE" id="PS50903"/>
    </source>
</evidence>
<dbReference type="GO" id="GO:0005506">
    <property type="term" value="F:iron ion binding"/>
    <property type="evidence" value="ECO:0007669"/>
    <property type="project" value="InterPro"/>
</dbReference>
<evidence type="ECO:0000259" key="7">
    <source>
        <dbReference type="PROSITE" id="PS50905"/>
    </source>
</evidence>
<dbReference type="InterPro" id="IPR012347">
    <property type="entry name" value="Ferritin-like"/>
</dbReference>
<dbReference type="AlphaFoldDB" id="A0A076LHQ1"/>
<gene>
    <name evidence="8" type="ORF">JH146_1161</name>
</gene>
<evidence type="ECO:0000313" key="9">
    <source>
        <dbReference type="Proteomes" id="UP000028781"/>
    </source>
</evidence>
<dbReference type="GO" id="GO:0016491">
    <property type="term" value="F:oxidoreductase activity"/>
    <property type="evidence" value="ECO:0007669"/>
    <property type="project" value="InterPro"/>
</dbReference>
<dbReference type="InterPro" id="IPR024934">
    <property type="entry name" value="Rubredoxin-like_dom"/>
</dbReference>
<dbReference type="CDD" id="cd01041">
    <property type="entry name" value="Rubrerythrin"/>
    <property type="match status" value="1"/>
</dbReference>
<dbReference type="Proteomes" id="UP000028781">
    <property type="component" value="Chromosome"/>
</dbReference>
<keyword evidence="5" id="KW-0408">Iron</keyword>
<dbReference type="OrthoDB" id="45654at2157"/>
<name>A0A076LHQ1_9EURY</name>
<dbReference type="STRING" id="1301915.JH146_1161"/>
<comment type="cofactor">
    <cofactor evidence="1">
        <name>Fe(3+)</name>
        <dbReference type="ChEBI" id="CHEBI:29034"/>
    </cofactor>
</comment>
<dbReference type="InterPro" id="IPR009078">
    <property type="entry name" value="Ferritin-like_SF"/>
</dbReference>
<dbReference type="SUPFAM" id="SSF47240">
    <property type="entry name" value="Ferritin-like"/>
    <property type="match status" value="1"/>
</dbReference>
<accession>A0A076LHQ1</accession>
<keyword evidence="2" id="KW-0813">Transport</keyword>
<dbReference type="KEGG" id="mjh:JH146_1161"/>
<evidence type="ECO:0000313" key="8">
    <source>
        <dbReference type="EMBL" id="AIJ06003.1"/>
    </source>
</evidence>
<keyword evidence="9" id="KW-1185">Reference proteome</keyword>
<evidence type="ECO:0000256" key="1">
    <source>
        <dbReference type="ARBA" id="ARBA00001965"/>
    </source>
</evidence>
<dbReference type="Gene3D" id="2.20.28.10">
    <property type="match status" value="1"/>
</dbReference>
<feature type="domain" description="Ferritin-like diiron" evidence="7">
    <location>
        <begin position="1"/>
        <end position="150"/>
    </location>
</feature>
<protein>
    <submittedName>
        <fullName evidence="8">Rubrerythrin</fullName>
    </submittedName>
</protein>
<dbReference type="NCBIfam" id="NF045767">
    <property type="entry name" value="RuberyRbr"/>
    <property type="match status" value="1"/>
</dbReference>
<evidence type="ECO:0000256" key="4">
    <source>
        <dbReference type="ARBA" id="ARBA00022982"/>
    </source>
</evidence>
<dbReference type="InterPro" id="IPR009040">
    <property type="entry name" value="Ferritin-like_diiron"/>
</dbReference>
<dbReference type="PANTHER" id="PTHR43865">
    <property type="entry name" value="RUBRERYTHRIN-RELATED"/>
    <property type="match status" value="1"/>
</dbReference>
<keyword evidence="3" id="KW-0479">Metal-binding</keyword>
<evidence type="ECO:0000256" key="3">
    <source>
        <dbReference type="ARBA" id="ARBA00022723"/>
    </source>
</evidence>
<dbReference type="PROSITE" id="PS50903">
    <property type="entry name" value="RUBREDOXIN_LIKE"/>
    <property type="match status" value="1"/>
</dbReference>
<dbReference type="InterPro" id="IPR048574">
    <property type="entry name" value="RUBY_RBDX"/>
</dbReference>
<dbReference type="SUPFAM" id="SSF57802">
    <property type="entry name" value="Rubredoxin-like"/>
    <property type="match status" value="1"/>
</dbReference>